<evidence type="ECO:0000313" key="1">
    <source>
        <dbReference type="EMBL" id="KFL32424.1"/>
    </source>
</evidence>
<protein>
    <submittedName>
        <fullName evidence="1">Lipase</fullName>
    </submittedName>
</protein>
<evidence type="ECO:0000313" key="2">
    <source>
        <dbReference type="Proteomes" id="UP000028981"/>
    </source>
</evidence>
<dbReference type="PANTHER" id="PTHR34853">
    <property type="match status" value="1"/>
</dbReference>
<dbReference type="STRING" id="46914.JP75_02375"/>
<dbReference type="PANTHER" id="PTHR34853:SF1">
    <property type="entry name" value="LIPASE 5"/>
    <property type="match status" value="1"/>
</dbReference>
<dbReference type="InterPro" id="IPR005152">
    <property type="entry name" value="Lipase_secreted"/>
</dbReference>
<dbReference type="AlphaFoldDB" id="A0A087M6C1"/>
<dbReference type="SUPFAM" id="SSF53474">
    <property type="entry name" value="alpha/beta-Hydrolases"/>
    <property type="match status" value="1"/>
</dbReference>
<dbReference type="InterPro" id="IPR029058">
    <property type="entry name" value="AB_hydrolase_fold"/>
</dbReference>
<dbReference type="GO" id="GO:0004806">
    <property type="term" value="F:triacylglycerol lipase activity"/>
    <property type="evidence" value="ECO:0007669"/>
    <property type="project" value="InterPro"/>
</dbReference>
<dbReference type="OrthoDB" id="9955at2"/>
<gene>
    <name evidence="1" type="ORF">JP75_02375</name>
</gene>
<name>A0A087M6C1_9HYPH</name>
<dbReference type="EMBL" id="JQGC01000002">
    <property type="protein sequence ID" value="KFL32424.1"/>
    <property type="molecule type" value="Genomic_DNA"/>
</dbReference>
<accession>A0A087M6C1</accession>
<dbReference type="Pfam" id="PF03583">
    <property type="entry name" value="LIP"/>
    <property type="match status" value="1"/>
</dbReference>
<dbReference type="PIRSF" id="PIRSF029171">
    <property type="entry name" value="Esterase_LipA"/>
    <property type="match status" value="1"/>
</dbReference>
<keyword evidence="2" id="KW-1185">Reference proteome</keyword>
<dbReference type="RefSeq" id="WP_035079159.1">
    <property type="nucleotide sequence ID" value="NZ_JQGC01000002.1"/>
</dbReference>
<comment type="caution">
    <text evidence="1">The sequence shown here is derived from an EMBL/GenBank/DDBJ whole genome shotgun (WGS) entry which is preliminary data.</text>
</comment>
<organism evidence="1 2">
    <name type="scientific">Devosia riboflavina</name>
    <dbReference type="NCBI Taxonomy" id="46914"/>
    <lineage>
        <taxon>Bacteria</taxon>
        <taxon>Pseudomonadati</taxon>
        <taxon>Pseudomonadota</taxon>
        <taxon>Alphaproteobacteria</taxon>
        <taxon>Hyphomicrobiales</taxon>
        <taxon>Devosiaceae</taxon>
        <taxon>Devosia</taxon>
    </lineage>
</organism>
<proteinExistence type="predicted"/>
<dbReference type="GO" id="GO:0016042">
    <property type="term" value="P:lipid catabolic process"/>
    <property type="evidence" value="ECO:0007669"/>
    <property type="project" value="InterPro"/>
</dbReference>
<sequence>MPSKFIWSCLITVVGAGLLLLAGLAPTTAQTSFYEASAADISDGPPGSLIRNAKDDVSVFGGSKYQVLYRSTGLKGEPIAVSGMVFVPPGNMPAGGWPIVAWAHPTSGLVSKCAPSMAAGGTGQVQGLEALLNAGYVVTATDYPGLGTAGPHPFLVGESEGRAVLDSIRAARELIGGKSPHAALWGHSQGGQAVLFAGEIAGQYAPDIDLVGVAAAAPATNLGLLMDDDINTGGGRNLLAMALYSWAEIYGAPIEKVVTADALKTVDSLAQDCLESIFDLPARYFDGQDLMKDFLSVSSITNIEPWKSLMEENSAGPLPAHLPVFLAQGTADDTVPETVTAGYMSTLCGAGSAVTMQLLLNVGHLYTAKDSAAAFVDWLTSIDAGKTVANNCP</sequence>
<dbReference type="Proteomes" id="UP000028981">
    <property type="component" value="Unassembled WGS sequence"/>
</dbReference>
<reference evidence="1 2" key="1">
    <citation type="submission" date="2014-08" db="EMBL/GenBank/DDBJ databases">
        <authorList>
            <person name="Hassan Y.I."/>
            <person name="Lepp D."/>
            <person name="Zhou T."/>
        </authorList>
    </citation>
    <scope>NUCLEOTIDE SEQUENCE [LARGE SCALE GENOMIC DNA]</scope>
    <source>
        <strain evidence="1 2">IFO13584</strain>
    </source>
</reference>
<dbReference type="Gene3D" id="3.40.50.1820">
    <property type="entry name" value="alpha/beta hydrolase"/>
    <property type="match status" value="2"/>
</dbReference>